<feature type="domain" description="Cell wall elongation regulator TseB-like" evidence="2">
    <location>
        <begin position="39"/>
        <end position="81"/>
    </location>
</feature>
<evidence type="ECO:0000259" key="2">
    <source>
        <dbReference type="Pfam" id="PF17881"/>
    </source>
</evidence>
<comment type="caution">
    <text evidence="3">The sequence shown here is derived from an EMBL/GenBank/DDBJ whole genome shotgun (WGS) entry which is preliminary data.</text>
</comment>
<reference evidence="3" key="2">
    <citation type="submission" date="2020-09" db="EMBL/GenBank/DDBJ databases">
        <authorList>
            <person name="Sun Q."/>
            <person name="Zhou Y."/>
        </authorList>
    </citation>
    <scope>NUCLEOTIDE SEQUENCE</scope>
    <source>
        <strain evidence="3">CGMCC 1.15178</strain>
    </source>
</reference>
<evidence type="ECO:0000256" key="1">
    <source>
        <dbReference type="SAM" id="Phobius"/>
    </source>
</evidence>
<gene>
    <name evidence="3" type="ORF">GCM10010911_28370</name>
</gene>
<dbReference type="AlphaFoldDB" id="A0A917DUP6"/>
<dbReference type="Pfam" id="PF17881">
    <property type="entry name" value="TseB"/>
    <property type="match status" value="1"/>
</dbReference>
<dbReference type="InterPro" id="IPR046350">
    <property type="entry name" value="Cystatin_sf"/>
</dbReference>
<dbReference type="RefSeq" id="WP_229750287.1">
    <property type="nucleotide sequence ID" value="NZ_BMHP01000002.1"/>
</dbReference>
<evidence type="ECO:0000313" key="3">
    <source>
        <dbReference type="EMBL" id="GGD68905.1"/>
    </source>
</evidence>
<dbReference type="Gene3D" id="3.10.450.40">
    <property type="match status" value="2"/>
</dbReference>
<name>A0A917DUP6_9BACL</name>
<sequence length="161" mass="18490">MTRTMWLLLGAIVVMLILIGLNLYYRSVQSTLWKEEHSAEVLAVQTGGLKEATKSHRFVWDEPVWIVEGKDQDGDDAYVWMVKEPLKLKAKNGVTESEIKSKFRKKSPAADLYHIKLGMLDGAPVWEVFYADKNSSKTFNYYDFYKYGDGSFIITYTLSTN</sequence>
<keyword evidence="4" id="KW-1185">Reference proteome</keyword>
<accession>A0A917DUP6</accession>
<evidence type="ECO:0000313" key="4">
    <source>
        <dbReference type="Proteomes" id="UP000612456"/>
    </source>
</evidence>
<keyword evidence="1" id="KW-0812">Transmembrane</keyword>
<dbReference type="EMBL" id="BMHP01000002">
    <property type="protein sequence ID" value="GGD68905.1"/>
    <property type="molecule type" value="Genomic_DNA"/>
</dbReference>
<organism evidence="3 4">
    <name type="scientific">Paenibacillus nasutitermitis</name>
    <dbReference type="NCBI Taxonomy" id="1652958"/>
    <lineage>
        <taxon>Bacteria</taxon>
        <taxon>Bacillati</taxon>
        <taxon>Bacillota</taxon>
        <taxon>Bacilli</taxon>
        <taxon>Bacillales</taxon>
        <taxon>Paenibacillaceae</taxon>
        <taxon>Paenibacillus</taxon>
    </lineage>
</organism>
<dbReference type="InterPro" id="IPR041401">
    <property type="entry name" value="TseB-like_dom"/>
</dbReference>
<proteinExistence type="predicted"/>
<keyword evidence="1" id="KW-0472">Membrane</keyword>
<dbReference type="SUPFAM" id="SSF54403">
    <property type="entry name" value="Cystatin/monellin"/>
    <property type="match status" value="2"/>
</dbReference>
<reference evidence="3" key="1">
    <citation type="journal article" date="2014" name="Int. J. Syst. Evol. Microbiol.">
        <title>Complete genome sequence of Corynebacterium casei LMG S-19264T (=DSM 44701T), isolated from a smear-ripened cheese.</title>
        <authorList>
            <consortium name="US DOE Joint Genome Institute (JGI-PGF)"/>
            <person name="Walter F."/>
            <person name="Albersmeier A."/>
            <person name="Kalinowski J."/>
            <person name="Ruckert C."/>
        </authorList>
    </citation>
    <scope>NUCLEOTIDE SEQUENCE</scope>
    <source>
        <strain evidence="3">CGMCC 1.15178</strain>
    </source>
</reference>
<feature type="transmembrane region" description="Helical" evidence="1">
    <location>
        <begin position="6"/>
        <end position="25"/>
    </location>
</feature>
<dbReference type="Proteomes" id="UP000612456">
    <property type="component" value="Unassembled WGS sequence"/>
</dbReference>
<protein>
    <recommendedName>
        <fullName evidence="2">Cell wall elongation regulator TseB-like domain-containing protein</fullName>
    </recommendedName>
</protein>
<keyword evidence="1" id="KW-1133">Transmembrane helix</keyword>